<evidence type="ECO:0000259" key="6">
    <source>
        <dbReference type="Pfam" id="PF08100"/>
    </source>
</evidence>
<dbReference type="Pfam" id="PF08100">
    <property type="entry name" value="Dimerisation"/>
    <property type="match status" value="1"/>
</dbReference>
<evidence type="ECO:0000256" key="3">
    <source>
        <dbReference type="ARBA" id="ARBA00022691"/>
    </source>
</evidence>
<name>A0AA39GI66_SARSR</name>
<reference evidence="7" key="1">
    <citation type="submission" date="2022-10" db="EMBL/GenBank/DDBJ databases">
        <title>Determination and structural analysis of whole genome sequence of Sarocladium strictum F4-1.</title>
        <authorList>
            <person name="Hu L."/>
            <person name="Jiang Y."/>
        </authorList>
    </citation>
    <scope>NUCLEOTIDE SEQUENCE</scope>
    <source>
        <strain evidence="7">F4-1</strain>
    </source>
</reference>
<evidence type="ECO:0000313" key="7">
    <source>
        <dbReference type="EMBL" id="KAK0386964.1"/>
    </source>
</evidence>
<accession>A0AA39GI66</accession>
<evidence type="ECO:0000256" key="2">
    <source>
        <dbReference type="ARBA" id="ARBA00022679"/>
    </source>
</evidence>
<keyword evidence="2" id="KW-0808">Transferase</keyword>
<dbReference type="SUPFAM" id="SSF46785">
    <property type="entry name" value="Winged helix' DNA-binding domain"/>
    <property type="match status" value="1"/>
</dbReference>
<evidence type="ECO:0000256" key="4">
    <source>
        <dbReference type="PIRSR" id="PIRSR005739-1"/>
    </source>
</evidence>
<dbReference type="InterPro" id="IPR016461">
    <property type="entry name" value="COMT-like"/>
</dbReference>
<evidence type="ECO:0000259" key="5">
    <source>
        <dbReference type="Pfam" id="PF00891"/>
    </source>
</evidence>
<dbReference type="PANTHER" id="PTHR43712:SF5">
    <property type="entry name" value="O-METHYLTRANSFERASE ASQN-RELATED"/>
    <property type="match status" value="1"/>
</dbReference>
<keyword evidence="3" id="KW-0949">S-adenosyl-L-methionine</keyword>
<dbReference type="Pfam" id="PF00891">
    <property type="entry name" value="Methyltransf_2"/>
    <property type="match status" value="1"/>
</dbReference>
<protein>
    <recommendedName>
        <fullName evidence="9">O-methyltransferase domain-containing protein</fullName>
    </recommendedName>
</protein>
<dbReference type="GO" id="GO:0046983">
    <property type="term" value="F:protein dimerization activity"/>
    <property type="evidence" value="ECO:0007669"/>
    <property type="project" value="InterPro"/>
</dbReference>
<dbReference type="InterPro" id="IPR012967">
    <property type="entry name" value="COMT_dimerisation"/>
</dbReference>
<sequence length="411" mass="45170">MAFPSKAEVDTALAGLSQAVEGYSDAQDLNGHMARVEVIARAKQLIRSVVSAEMTPNYHGLNMAELIAIRTFIKLKVLEAIPREGQVSLEDLAKATGVQDSLLERMGRVLVAAGFLEQSRPDGGDYMHTKFSRAYLLDKPGPGHLFLAMYDEWFKKMHAFDDYLEKKGLEKASEPDDPLHNPYTAYHNQEGTPVWAIMSQDPERFQTFQQGMSGIDLAVPTTGHFDFGKLKNSREDKEKGVVELVDVGGGSGAVLQSILKAHPDLDPGSCVLQDRAEVIELSHKVGVLPAEVKRQEHDFMTEQPIKGAKAYFMRMIMHDYSDHVDVEILSRLAEAMSPDSRVLICDMVLPARVSEADFPSAVMDQAVMTMGGKERTEAGFAKLLDAAGLQLVQTWRAPGVPGACVEAKLKA</sequence>
<evidence type="ECO:0008006" key="9">
    <source>
        <dbReference type="Google" id="ProtNLM"/>
    </source>
</evidence>
<dbReference type="Gene3D" id="1.10.10.10">
    <property type="entry name" value="Winged helix-like DNA-binding domain superfamily/Winged helix DNA-binding domain"/>
    <property type="match status" value="1"/>
</dbReference>
<keyword evidence="8" id="KW-1185">Reference proteome</keyword>
<dbReference type="Proteomes" id="UP001175261">
    <property type="component" value="Unassembled WGS sequence"/>
</dbReference>
<dbReference type="PROSITE" id="PS51683">
    <property type="entry name" value="SAM_OMT_II"/>
    <property type="match status" value="1"/>
</dbReference>
<dbReference type="GO" id="GO:0008171">
    <property type="term" value="F:O-methyltransferase activity"/>
    <property type="evidence" value="ECO:0007669"/>
    <property type="project" value="InterPro"/>
</dbReference>
<feature type="active site" description="Proton acceptor" evidence="4">
    <location>
        <position position="318"/>
    </location>
</feature>
<evidence type="ECO:0000256" key="1">
    <source>
        <dbReference type="ARBA" id="ARBA00022603"/>
    </source>
</evidence>
<dbReference type="SUPFAM" id="SSF53335">
    <property type="entry name" value="S-adenosyl-L-methionine-dependent methyltransferases"/>
    <property type="match status" value="1"/>
</dbReference>
<dbReference type="PANTHER" id="PTHR43712">
    <property type="entry name" value="PUTATIVE (AFU_ORTHOLOGUE AFUA_4G14580)-RELATED"/>
    <property type="match status" value="1"/>
</dbReference>
<comment type="caution">
    <text evidence="7">The sequence shown here is derived from an EMBL/GenBank/DDBJ whole genome shotgun (WGS) entry which is preliminary data.</text>
</comment>
<feature type="domain" description="O-methyltransferase dimerisation" evidence="6">
    <location>
        <begin position="68"/>
        <end position="136"/>
    </location>
</feature>
<dbReference type="InterPro" id="IPR036388">
    <property type="entry name" value="WH-like_DNA-bd_sf"/>
</dbReference>
<dbReference type="InterPro" id="IPR001077">
    <property type="entry name" value="COMT_C"/>
</dbReference>
<feature type="domain" description="O-methyltransferase C-terminal" evidence="5">
    <location>
        <begin position="184"/>
        <end position="389"/>
    </location>
</feature>
<dbReference type="EMBL" id="JAPDFR010000004">
    <property type="protein sequence ID" value="KAK0386964.1"/>
    <property type="molecule type" value="Genomic_DNA"/>
</dbReference>
<dbReference type="Gene3D" id="3.40.50.150">
    <property type="entry name" value="Vaccinia Virus protein VP39"/>
    <property type="match status" value="1"/>
</dbReference>
<dbReference type="PIRSF" id="PIRSF005739">
    <property type="entry name" value="O-mtase"/>
    <property type="match status" value="1"/>
</dbReference>
<dbReference type="InterPro" id="IPR036390">
    <property type="entry name" value="WH_DNA-bd_sf"/>
</dbReference>
<evidence type="ECO:0000313" key="8">
    <source>
        <dbReference type="Proteomes" id="UP001175261"/>
    </source>
</evidence>
<organism evidence="7 8">
    <name type="scientific">Sarocladium strictum</name>
    <name type="common">Black bundle disease fungus</name>
    <name type="synonym">Acremonium strictum</name>
    <dbReference type="NCBI Taxonomy" id="5046"/>
    <lineage>
        <taxon>Eukaryota</taxon>
        <taxon>Fungi</taxon>
        <taxon>Dikarya</taxon>
        <taxon>Ascomycota</taxon>
        <taxon>Pezizomycotina</taxon>
        <taxon>Sordariomycetes</taxon>
        <taxon>Hypocreomycetidae</taxon>
        <taxon>Hypocreales</taxon>
        <taxon>Sarocladiaceae</taxon>
        <taxon>Sarocladium</taxon>
    </lineage>
</organism>
<dbReference type="InterPro" id="IPR029063">
    <property type="entry name" value="SAM-dependent_MTases_sf"/>
</dbReference>
<proteinExistence type="predicted"/>
<dbReference type="AlphaFoldDB" id="A0AA39GI66"/>
<gene>
    <name evidence="7" type="ORF">NLU13_5277</name>
</gene>
<dbReference type="GO" id="GO:0032259">
    <property type="term" value="P:methylation"/>
    <property type="evidence" value="ECO:0007669"/>
    <property type="project" value="UniProtKB-KW"/>
</dbReference>
<keyword evidence="1" id="KW-0489">Methyltransferase</keyword>